<comment type="caution">
    <text evidence="2">The sequence shown here is derived from an EMBL/GenBank/DDBJ whole genome shotgun (WGS) entry which is preliminary data.</text>
</comment>
<feature type="compositionally biased region" description="Basic and acidic residues" evidence="1">
    <location>
        <begin position="107"/>
        <end position="117"/>
    </location>
</feature>
<evidence type="ECO:0000313" key="2">
    <source>
        <dbReference type="EMBL" id="MDK2123067.1"/>
    </source>
</evidence>
<dbReference type="InterPro" id="IPR021330">
    <property type="entry name" value="DUF2939"/>
</dbReference>
<evidence type="ECO:0000313" key="3">
    <source>
        <dbReference type="Proteomes" id="UP001172778"/>
    </source>
</evidence>
<sequence length="175" mass="19582">MKKNGKLLIALIFGLFAAWFYAAPYLTLQAIKSAANARDADKLSGYINFPLLRASIKEQYSALMQDSMRDKRDNPLAVLGSSLALALADKVVDTVVRPEGLARLMSGEKIHGNREGENPTTPRPQDETEITTGYAAFDQFEMRIRKKHATDKPLVLVLKRENLFFWKLAGMKLPV</sequence>
<dbReference type="Pfam" id="PF11159">
    <property type="entry name" value="DUF2939"/>
    <property type="match status" value="1"/>
</dbReference>
<name>A0ABT7DSM4_9NEIS</name>
<dbReference type="Proteomes" id="UP001172778">
    <property type="component" value="Unassembled WGS sequence"/>
</dbReference>
<dbReference type="RefSeq" id="WP_284099355.1">
    <property type="nucleotide sequence ID" value="NZ_JARRAF010000003.1"/>
</dbReference>
<organism evidence="2 3">
    <name type="scientific">Parachitinimonas caeni</name>
    <dbReference type="NCBI Taxonomy" id="3031301"/>
    <lineage>
        <taxon>Bacteria</taxon>
        <taxon>Pseudomonadati</taxon>
        <taxon>Pseudomonadota</taxon>
        <taxon>Betaproteobacteria</taxon>
        <taxon>Neisseriales</taxon>
        <taxon>Chitinibacteraceae</taxon>
        <taxon>Parachitinimonas</taxon>
    </lineage>
</organism>
<protein>
    <submittedName>
        <fullName evidence="2">DUF2939 domain-containing protein</fullName>
    </submittedName>
</protein>
<reference evidence="2" key="1">
    <citation type="submission" date="2023-03" db="EMBL/GenBank/DDBJ databases">
        <title>Chitinimonas shenzhenensis gen. nov., sp. nov., a novel member of family Burkholderiaceae isolated from activated sludge collected in Shen Zhen, China.</title>
        <authorList>
            <person name="Wang X."/>
        </authorList>
    </citation>
    <scope>NUCLEOTIDE SEQUENCE</scope>
    <source>
        <strain evidence="2">DQS-5</strain>
    </source>
</reference>
<accession>A0ABT7DSM4</accession>
<keyword evidence="3" id="KW-1185">Reference proteome</keyword>
<proteinExistence type="predicted"/>
<evidence type="ECO:0000256" key="1">
    <source>
        <dbReference type="SAM" id="MobiDB-lite"/>
    </source>
</evidence>
<feature type="region of interest" description="Disordered" evidence="1">
    <location>
        <begin position="107"/>
        <end position="127"/>
    </location>
</feature>
<dbReference type="EMBL" id="JARRAF010000003">
    <property type="protein sequence ID" value="MDK2123067.1"/>
    <property type="molecule type" value="Genomic_DNA"/>
</dbReference>
<gene>
    <name evidence="2" type="ORF">PZA18_03255</name>
</gene>